<gene>
    <name evidence="1" type="ORF">E2562_020722</name>
</gene>
<name>A0A6G1EN29_9ORYZ</name>
<evidence type="ECO:0000313" key="1">
    <source>
        <dbReference type="EMBL" id="KAF0926040.1"/>
    </source>
</evidence>
<reference evidence="1 2" key="1">
    <citation type="submission" date="2019-11" db="EMBL/GenBank/DDBJ databases">
        <title>Whole genome sequence of Oryza granulata.</title>
        <authorList>
            <person name="Li W."/>
        </authorList>
    </citation>
    <scope>NUCLEOTIDE SEQUENCE [LARGE SCALE GENOMIC DNA]</scope>
    <source>
        <strain evidence="2">cv. Menghai</strain>
        <tissue evidence="1">Leaf</tissue>
    </source>
</reference>
<sequence length="52" mass="6006">ISFIILETTLPWFLFLLRVRTRVKQTMKFHGKLAIKFEATDVVLGSPVKGKM</sequence>
<dbReference type="EMBL" id="SPHZ02000003">
    <property type="protein sequence ID" value="KAF0926040.1"/>
    <property type="molecule type" value="Genomic_DNA"/>
</dbReference>
<dbReference type="Proteomes" id="UP000479710">
    <property type="component" value="Unassembled WGS sequence"/>
</dbReference>
<feature type="non-terminal residue" evidence="1">
    <location>
        <position position="1"/>
    </location>
</feature>
<evidence type="ECO:0000313" key="2">
    <source>
        <dbReference type="Proteomes" id="UP000479710"/>
    </source>
</evidence>
<comment type="caution">
    <text evidence="1">The sequence shown here is derived from an EMBL/GenBank/DDBJ whole genome shotgun (WGS) entry which is preliminary data.</text>
</comment>
<accession>A0A6G1EN29</accession>
<organism evidence="1 2">
    <name type="scientific">Oryza meyeriana var. granulata</name>
    <dbReference type="NCBI Taxonomy" id="110450"/>
    <lineage>
        <taxon>Eukaryota</taxon>
        <taxon>Viridiplantae</taxon>
        <taxon>Streptophyta</taxon>
        <taxon>Embryophyta</taxon>
        <taxon>Tracheophyta</taxon>
        <taxon>Spermatophyta</taxon>
        <taxon>Magnoliopsida</taxon>
        <taxon>Liliopsida</taxon>
        <taxon>Poales</taxon>
        <taxon>Poaceae</taxon>
        <taxon>BOP clade</taxon>
        <taxon>Oryzoideae</taxon>
        <taxon>Oryzeae</taxon>
        <taxon>Oryzinae</taxon>
        <taxon>Oryza</taxon>
        <taxon>Oryza meyeriana</taxon>
    </lineage>
</organism>
<protein>
    <submittedName>
        <fullName evidence="1">Uncharacterized protein</fullName>
    </submittedName>
</protein>
<dbReference type="AlphaFoldDB" id="A0A6G1EN29"/>
<keyword evidence="2" id="KW-1185">Reference proteome</keyword>
<proteinExistence type="predicted"/>